<accession>A0A212J6M6</accession>
<protein>
    <recommendedName>
        <fullName evidence="5">NADH-quinone oxidoreductase subunit H</fullName>
        <ecNumber evidence="5">7.1.1.-</ecNumber>
    </recommendedName>
    <alternativeName>
        <fullName evidence="5">NADH dehydrogenase I subunit H</fullName>
    </alternativeName>
    <alternativeName>
        <fullName evidence="5">NDH-1 subunit H</fullName>
    </alternativeName>
</protein>
<keyword evidence="5 6" id="KW-0520">NAD</keyword>
<dbReference type="HAMAP" id="MF_01350">
    <property type="entry name" value="NDH1_NuoH"/>
    <property type="match status" value="1"/>
</dbReference>
<dbReference type="GO" id="GO:0005886">
    <property type="term" value="C:plasma membrane"/>
    <property type="evidence" value="ECO:0007669"/>
    <property type="project" value="UniProtKB-SubCell"/>
</dbReference>
<comment type="subunit">
    <text evidence="5">NDH-1 is composed of 14 different subunits. Subunits NuoA, H, J, K, L, M, N constitute the membrane sector of the complex.</text>
</comment>
<feature type="transmembrane region" description="Helical" evidence="5">
    <location>
        <begin position="328"/>
        <end position="346"/>
    </location>
</feature>
<evidence type="ECO:0000256" key="1">
    <source>
        <dbReference type="ARBA" id="ARBA00004141"/>
    </source>
</evidence>
<feature type="transmembrane region" description="Helical" evidence="5">
    <location>
        <begin position="76"/>
        <end position="99"/>
    </location>
</feature>
<keyword evidence="5" id="KW-1003">Cell membrane</keyword>
<dbReference type="PANTHER" id="PTHR11432">
    <property type="entry name" value="NADH DEHYDROGENASE SUBUNIT 1"/>
    <property type="match status" value="1"/>
</dbReference>
<dbReference type="NCBIfam" id="NF004741">
    <property type="entry name" value="PRK06076.1-2"/>
    <property type="match status" value="1"/>
</dbReference>
<dbReference type="PROSITE" id="PS00668">
    <property type="entry name" value="COMPLEX1_ND1_2"/>
    <property type="match status" value="1"/>
</dbReference>
<dbReference type="EMBL" id="FLUM01000001">
    <property type="protein sequence ID" value="SBV95086.1"/>
    <property type="molecule type" value="Genomic_DNA"/>
</dbReference>
<dbReference type="EC" id="7.1.1.-" evidence="5"/>
<evidence type="ECO:0000256" key="3">
    <source>
        <dbReference type="ARBA" id="ARBA00022989"/>
    </source>
</evidence>
<comment type="catalytic activity">
    <reaction evidence="5">
        <text>a quinone + NADH + 5 H(+)(in) = a quinol + NAD(+) + 4 H(+)(out)</text>
        <dbReference type="Rhea" id="RHEA:57888"/>
        <dbReference type="ChEBI" id="CHEBI:15378"/>
        <dbReference type="ChEBI" id="CHEBI:24646"/>
        <dbReference type="ChEBI" id="CHEBI:57540"/>
        <dbReference type="ChEBI" id="CHEBI:57945"/>
        <dbReference type="ChEBI" id="CHEBI:132124"/>
    </reaction>
</comment>
<dbReference type="GO" id="GO:0003954">
    <property type="term" value="F:NADH dehydrogenase activity"/>
    <property type="evidence" value="ECO:0007669"/>
    <property type="project" value="TreeGrafter"/>
</dbReference>
<dbReference type="RefSeq" id="WP_296939175.1">
    <property type="nucleotide sequence ID" value="NZ_LT599032.1"/>
</dbReference>
<feature type="transmembrane region" description="Helical" evidence="5">
    <location>
        <begin position="194"/>
        <end position="214"/>
    </location>
</feature>
<name>A0A212J6M6_9BACT</name>
<evidence type="ECO:0000256" key="6">
    <source>
        <dbReference type="RuleBase" id="RU000471"/>
    </source>
</evidence>
<keyword evidence="7" id="KW-0560">Oxidoreductase</keyword>
<dbReference type="InterPro" id="IPR018086">
    <property type="entry name" value="NADH_UbQ_OxRdtase_su1_CS"/>
</dbReference>
<dbReference type="GO" id="GO:0009060">
    <property type="term" value="P:aerobic respiration"/>
    <property type="evidence" value="ECO:0007669"/>
    <property type="project" value="TreeGrafter"/>
</dbReference>
<feature type="transmembrane region" description="Helical" evidence="5">
    <location>
        <begin position="251"/>
        <end position="271"/>
    </location>
</feature>
<dbReference type="InterPro" id="IPR001694">
    <property type="entry name" value="NADH_UbQ_OxRdtase_su1/FPO"/>
</dbReference>
<comment type="similarity">
    <text evidence="5 6">Belongs to the complex I subunit 1 family.</text>
</comment>
<feature type="transmembrane region" description="Helical" evidence="5">
    <location>
        <begin position="163"/>
        <end position="182"/>
    </location>
</feature>
<evidence type="ECO:0000256" key="2">
    <source>
        <dbReference type="ARBA" id="ARBA00022692"/>
    </source>
</evidence>
<gene>
    <name evidence="5 7" type="primary">nuoH</name>
    <name evidence="7" type="ORF">KL86DYS1_11300</name>
</gene>
<feature type="transmembrane region" description="Helical" evidence="5">
    <location>
        <begin position="6"/>
        <end position="26"/>
    </location>
</feature>
<keyword evidence="4 5" id="KW-0472">Membrane</keyword>
<organism evidence="7">
    <name type="scientific">uncultured Dysgonomonas sp</name>
    <dbReference type="NCBI Taxonomy" id="206096"/>
    <lineage>
        <taxon>Bacteria</taxon>
        <taxon>Pseudomonadati</taxon>
        <taxon>Bacteroidota</taxon>
        <taxon>Bacteroidia</taxon>
        <taxon>Bacteroidales</taxon>
        <taxon>Dysgonomonadaceae</taxon>
        <taxon>Dysgonomonas</taxon>
        <taxon>environmental samples</taxon>
    </lineage>
</organism>
<keyword evidence="2 5" id="KW-0812">Transmembrane</keyword>
<comment type="subcellular location">
    <subcellularLocation>
        <location evidence="5 6">Cell membrane</location>
        <topology evidence="5 6">Multi-pass membrane protein</topology>
    </subcellularLocation>
    <subcellularLocation>
        <location evidence="1">Membrane</location>
        <topology evidence="1">Multi-pass membrane protein</topology>
    </subcellularLocation>
</comment>
<proteinExistence type="inferred from homology"/>
<dbReference type="GO" id="GO:0048038">
    <property type="term" value="F:quinone binding"/>
    <property type="evidence" value="ECO:0007669"/>
    <property type="project" value="UniProtKB-KW"/>
</dbReference>
<dbReference type="PROSITE" id="PS00667">
    <property type="entry name" value="COMPLEX1_ND1_1"/>
    <property type="match status" value="1"/>
</dbReference>
<reference evidence="7" key="1">
    <citation type="submission" date="2016-04" db="EMBL/GenBank/DDBJ databases">
        <authorList>
            <person name="Evans L.H."/>
            <person name="Alamgir A."/>
            <person name="Owens N."/>
            <person name="Weber N.D."/>
            <person name="Virtaneva K."/>
            <person name="Barbian K."/>
            <person name="Babar A."/>
            <person name="Rosenke K."/>
        </authorList>
    </citation>
    <scope>NUCLEOTIDE SEQUENCE</scope>
    <source>
        <strain evidence="7">86-1</strain>
    </source>
</reference>
<dbReference type="AlphaFoldDB" id="A0A212J6M6"/>
<keyword evidence="5" id="KW-0874">Quinone</keyword>
<keyword evidence="5" id="KW-1278">Translocase</keyword>
<evidence type="ECO:0000313" key="7">
    <source>
        <dbReference type="EMBL" id="SBV95086.1"/>
    </source>
</evidence>
<sequence length="347" mass="38771">MEVAFILEKLIFIVLVFAVTMLVALYSTYAERKVAGFLQDRYGPNRAGPFGLLQPICDGAKLFSKEEFMPNTPNKILFVVAPAIAMSVSLLGVAVIPWAEKFDIPGYGEVMGYIGDVNVAVLYIVAVLSTSVYGVVIGGWASNNKYSLMGSIRAGAQMISYEIAMGLSIIALVMMTGSLSLVEITAQQGGWNGMQWNVIFQPLTFIIFLVCSFAECNRTPFDLAECESELVNGHHTEYSSLGMGFFMFSEYASMFFSSAFISVLFFGGYNYPGIDWVRENWGINWASGFGVLALMAKTLFFIFFYMWVRWTIPRFRYDQLMKLGWKMLFPLAIVNIFLVGIAILIFK</sequence>
<evidence type="ECO:0000256" key="4">
    <source>
        <dbReference type="ARBA" id="ARBA00023136"/>
    </source>
</evidence>
<feature type="transmembrane region" description="Helical" evidence="5">
    <location>
        <begin position="283"/>
        <end position="308"/>
    </location>
</feature>
<comment type="function">
    <text evidence="5">NDH-1 shuttles electrons from NADH, via FMN and iron-sulfur (Fe-S) centers, to quinones in the respiratory chain. The immediate electron acceptor for the enzyme in this species is believed to be ubiquinone. Couples the redox reaction to proton translocation (for every two electrons transferred, four hydrogen ions are translocated across the cytoplasmic membrane), and thus conserves the redox energy in a proton gradient. This subunit may bind ubiquinone.</text>
</comment>
<dbReference type="PANTHER" id="PTHR11432:SF3">
    <property type="entry name" value="NADH-UBIQUINONE OXIDOREDUCTASE CHAIN 1"/>
    <property type="match status" value="1"/>
</dbReference>
<keyword evidence="3 5" id="KW-1133">Transmembrane helix</keyword>
<dbReference type="GO" id="GO:0016655">
    <property type="term" value="F:oxidoreductase activity, acting on NAD(P)H, quinone or similar compound as acceptor"/>
    <property type="evidence" value="ECO:0007669"/>
    <property type="project" value="UniProtKB-UniRule"/>
</dbReference>
<dbReference type="Pfam" id="PF00146">
    <property type="entry name" value="NADHdh"/>
    <property type="match status" value="1"/>
</dbReference>
<feature type="transmembrane region" description="Helical" evidence="5">
    <location>
        <begin position="119"/>
        <end position="142"/>
    </location>
</feature>
<keyword evidence="5" id="KW-0830">Ubiquinone</keyword>
<evidence type="ECO:0000256" key="5">
    <source>
        <dbReference type="HAMAP-Rule" id="MF_01350"/>
    </source>
</evidence>